<feature type="region of interest" description="Disordered" evidence="1">
    <location>
        <begin position="109"/>
        <end position="136"/>
    </location>
</feature>
<evidence type="ECO:0008006" key="4">
    <source>
        <dbReference type="Google" id="ProtNLM"/>
    </source>
</evidence>
<gene>
    <name evidence="2" type="ORF">B0I35DRAFT_12210</name>
</gene>
<proteinExistence type="predicted"/>
<evidence type="ECO:0000256" key="1">
    <source>
        <dbReference type="SAM" id="MobiDB-lite"/>
    </source>
</evidence>
<keyword evidence="3" id="KW-1185">Reference proteome</keyword>
<dbReference type="EMBL" id="JAGPNK010000001">
    <property type="protein sequence ID" value="KAH7328219.1"/>
    <property type="molecule type" value="Genomic_DNA"/>
</dbReference>
<name>A0A8K0T0D9_9HYPO</name>
<reference evidence="2" key="1">
    <citation type="journal article" date="2021" name="Nat. Commun.">
        <title>Genetic determinants of endophytism in the Arabidopsis root mycobiome.</title>
        <authorList>
            <person name="Mesny F."/>
            <person name="Miyauchi S."/>
            <person name="Thiergart T."/>
            <person name="Pickel B."/>
            <person name="Atanasova L."/>
            <person name="Karlsson M."/>
            <person name="Huettel B."/>
            <person name="Barry K.W."/>
            <person name="Haridas S."/>
            <person name="Chen C."/>
            <person name="Bauer D."/>
            <person name="Andreopoulos W."/>
            <person name="Pangilinan J."/>
            <person name="LaButti K."/>
            <person name="Riley R."/>
            <person name="Lipzen A."/>
            <person name="Clum A."/>
            <person name="Drula E."/>
            <person name="Henrissat B."/>
            <person name="Kohler A."/>
            <person name="Grigoriev I.V."/>
            <person name="Martin F.M."/>
            <person name="Hacquard S."/>
        </authorList>
    </citation>
    <scope>NUCLEOTIDE SEQUENCE</scope>
    <source>
        <strain evidence="2">MPI-CAGE-CH-0235</strain>
    </source>
</reference>
<dbReference type="Proteomes" id="UP000813444">
    <property type="component" value="Unassembled WGS sequence"/>
</dbReference>
<dbReference type="OrthoDB" id="4848529at2759"/>
<sequence length="136" mass="15396">MAAFNDTPEKGEGKSGAWTDTAKLQFLLRIIGQLAPQGKGIDWKRIQMPGRTTKSLQMMWTKIRKEISEIEEQQAETTTPVATPRKRNSEYLAPLVTCDNFLDLSGMQTPIKKRSGSESPVLHSIKRVKKEETDEY</sequence>
<dbReference type="AlphaFoldDB" id="A0A8K0T0D9"/>
<evidence type="ECO:0000313" key="3">
    <source>
        <dbReference type="Proteomes" id="UP000813444"/>
    </source>
</evidence>
<accession>A0A8K0T0D9</accession>
<comment type="caution">
    <text evidence="2">The sequence shown here is derived from an EMBL/GenBank/DDBJ whole genome shotgun (WGS) entry which is preliminary data.</text>
</comment>
<protein>
    <recommendedName>
        <fullName evidence="4">Myb-like domain-containing protein</fullName>
    </recommendedName>
</protein>
<evidence type="ECO:0000313" key="2">
    <source>
        <dbReference type="EMBL" id="KAH7328219.1"/>
    </source>
</evidence>
<organism evidence="2 3">
    <name type="scientific">Stachybotrys elegans</name>
    <dbReference type="NCBI Taxonomy" id="80388"/>
    <lineage>
        <taxon>Eukaryota</taxon>
        <taxon>Fungi</taxon>
        <taxon>Dikarya</taxon>
        <taxon>Ascomycota</taxon>
        <taxon>Pezizomycotina</taxon>
        <taxon>Sordariomycetes</taxon>
        <taxon>Hypocreomycetidae</taxon>
        <taxon>Hypocreales</taxon>
        <taxon>Stachybotryaceae</taxon>
        <taxon>Stachybotrys</taxon>
    </lineage>
</organism>